<evidence type="ECO:0000256" key="2">
    <source>
        <dbReference type="ARBA" id="ARBA00022490"/>
    </source>
</evidence>
<dbReference type="AlphaFoldDB" id="A0A1X7UR33"/>
<dbReference type="EnsemblMetazoa" id="Aqu2.1.29857_001">
    <property type="protein sequence ID" value="Aqu2.1.29857_001"/>
    <property type="gene ID" value="Aqu2.1.29857"/>
</dbReference>
<evidence type="ECO:0008006" key="5">
    <source>
        <dbReference type="Google" id="ProtNLM"/>
    </source>
</evidence>
<comment type="subcellular location">
    <subcellularLocation>
        <location evidence="1">Cytoplasm</location>
    </subcellularLocation>
</comment>
<accession>A0A1X7UR33</accession>
<dbReference type="PANTHER" id="PTHR22998">
    <property type="entry name" value="SARM1"/>
    <property type="match status" value="1"/>
</dbReference>
<dbReference type="OrthoDB" id="202764at2759"/>
<dbReference type="InParanoid" id="A0A1X7UR33"/>
<dbReference type="Gene3D" id="1.25.10.10">
    <property type="entry name" value="Leucine-rich Repeat Variant"/>
    <property type="match status" value="1"/>
</dbReference>
<dbReference type="InterPro" id="IPR011989">
    <property type="entry name" value="ARM-like"/>
</dbReference>
<dbReference type="GO" id="GO:0003953">
    <property type="term" value="F:NAD+ nucleosidase activity"/>
    <property type="evidence" value="ECO:0007669"/>
    <property type="project" value="InterPro"/>
</dbReference>
<dbReference type="PANTHER" id="PTHR22998:SF1">
    <property type="entry name" value="NAD(+) HYDROLASE SARM1"/>
    <property type="match status" value="1"/>
</dbReference>
<proteinExistence type="predicted"/>
<reference evidence="4" key="1">
    <citation type="submission" date="2017-05" db="UniProtKB">
        <authorList>
            <consortium name="EnsemblMetazoa"/>
        </authorList>
    </citation>
    <scope>IDENTIFICATION</scope>
</reference>
<dbReference type="GO" id="GO:0005737">
    <property type="term" value="C:cytoplasm"/>
    <property type="evidence" value="ECO:0007669"/>
    <property type="project" value="UniProtKB-SubCell"/>
</dbReference>
<dbReference type="GO" id="GO:0048678">
    <property type="term" value="P:response to axon injury"/>
    <property type="evidence" value="ECO:0007669"/>
    <property type="project" value="InterPro"/>
</dbReference>
<dbReference type="SUPFAM" id="SSF48371">
    <property type="entry name" value="ARM repeat"/>
    <property type="match status" value="1"/>
</dbReference>
<evidence type="ECO:0000313" key="4">
    <source>
        <dbReference type="EnsemblMetazoa" id="Aqu2.1.29857_001"/>
    </source>
</evidence>
<keyword evidence="3" id="KW-0677">Repeat</keyword>
<dbReference type="InterPro" id="IPR016024">
    <property type="entry name" value="ARM-type_fold"/>
</dbReference>
<organism evidence="4">
    <name type="scientific">Amphimedon queenslandica</name>
    <name type="common">Sponge</name>
    <dbReference type="NCBI Taxonomy" id="400682"/>
    <lineage>
        <taxon>Eukaryota</taxon>
        <taxon>Metazoa</taxon>
        <taxon>Porifera</taxon>
        <taxon>Demospongiae</taxon>
        <taxon>Heteroscleromorpha</taxon>
        <taxon>Haplosclerida</taxon>
        <taxon>Niphatidae</taxon>
        <taxon>Amphimedon</taxon>
    </lineage>
</organism>
<dbReference type="GO" id="GO:0034128">
    <property type="term" value="P:negative regulation of MyD88-independent toll-like receptor signaling pathway"/>
    <property type="evidence" value="ECO:0007669"/>
    <property type="project" value="InterPro"/>
</dbReference>
<dbReference type="GO" id="GO:0035591">
    <property type="term" value="F:signaling adaptor activity"/>
    <property type="evidence" value="ECO:0007669"/>
    <property type="project" value="InterPro"/>
</dbReference>
<keyword evidence="2" id="KW-0963">Cytoplasm</keyword>
<evidence type="ECO:0000256" key="1">
    <source>
        <dbReference type="ARBA" id="ARBA00004496"/>
    </source>
</evidence>
<sequence length="340" mass="37990">MATDKRKSDCCYPSWLKGGEVDSRALKREAEICFRLIKSEVVSKQKEGLGNLHDLITLSWSLEDTRLARDAADLICDLTRTSNTLERMLSLAVSSDEKESKEDEDLRLKSLTAIEQIMVAENRQYIANHHLFPSLVSFASLSTSLERMRCGTGIYENLFKVSPPVSLQLIESGGLQTVMLCCRENDSSVIQHCAAALANCALYGSPKVHREMLSKSADHWLFPLAFSRDSAVKYYALIAICLLAADQELLPLVKRSGTLELVIPFLRLQDPLEFPKTCPNHAHGRTASWLERVTPLLTCSSEEAQSLAAFHFAMEACIKQKQNRLKLEATPTLIKAFLTL</sequence>
<name>A0A1X7UR33_AMPQE</name>
<dbReference type="STRING" id="400682.A0A1X7UR33"/>
<protein>
    <recommendedName>
        <fullName evidence="5">Nucleotide exchange factor Fes1 domain-containing protein</fullName>
    </recommendedName>
</protein>
<dbReference type="InterPro" id="IPR039184">
    <property type="entry name" value="SARM1"/>
</dbReference>
<evidence type="ECO:0000256" key="3">
    <source>
        <dbReference type="ARBA" id="ARBA00022737"/>
    </source>
</evidence>